<dbReference type="Gene3D" id="2.40.160.20">
    <property type="match status" value="1"/>
</dbReference>
<dbReference type="InterPro" id="IPR027385">
    <property type="entry name" value="Beta-barrel_OMP"/>
</dbReference>
<dbReference type="InterPro" id="IPR011250">
    <property type="entry name" value="OMP/PagP_B-barrel"/>
</dbReference>
<evidence type="ECO:0000259" key="3">
    <source>
        <dbReference type="Pfam" id="PF13505"/>
    </source>
</evidence>
<dbReference type="SUPFAM" id="SSF56925">
    <property type="entry name" value="OMPA-like"/>
    <property type="match status" value="1"/>
</dbReference>
<feature type="signal peptide" evidence="2">
    <location>
        <begin position="1"/>
        <end position="28"/>
    </location>
</feature>
<dbReference type="AlphaFoldDB" id="A0A7Y2EH81"/>
<name>A0A7Y2EH81_UNCEI</name>
<sequence>MRRSSLILSAFVLLFGVGFFAGTTPAKADSVDIESPHLFIAPTVGVWRWDNESVFRLDMKDKAAPVYGLRVGYSPITALQGELVYLTGTNEVEGLDSGDPEVTLHQVELSFVVNFRNLFDARLYPFVNLGGGLSLRSSDATLNDELIFDGTKVSFHLGAGLKVDLSPKISARFNFRDTFYSETRSLGSQENQVVIDAVEFTAILEYRIPLGPGGKPERLR</sequence>
<dbReference type="Pfam" id="PF13505">
    <property type="entry name" value="OMP_b-brl"/>
    <property type="match status" value="1"/>
</dbReference>
<evidence type="ECO:0000256" key="2">
    <source>
        <dbReference type="SAM" id="SignalP"/>
    </source>
</evidence>
<protein>
    <submittedName>
        <fullName evidence="4">Outer membrane beta-barrel protein</fullName>
    </submittedName>
</protein>
<comment type="caution">
    <text evidence="4">The sequence shown here is derived from an EMBL/GenBank/DDBJ whole genome shotgun (WGS) entry which is preliminary data.</text>
</comment>
<organism evidence="4 5">
    <name type="scientific">Eiseniibacteriota bacterium</name>
    <dbReference type="NCBI Taxonomy" id="2212470"/>
    <lineage>
        <taxon>Bacteria</taxon>
        <taxon>Candidatus Eiseniibacteriota</taxon>
    </lineage>
</organism>
<reference evidence="4 5" key="1">
    <citation type="submission" date="2020-03" db="EMBL/GenBank/DDBJ databases">
        <title>Metabolic flexibility allows generalist bacteria to become dominant in a frequently disturbed ecosystem.</title>
        <authorList>
            <person name="Chen Y.-J."/>
            <person name="Leung P.M."/>
            <person name="Bay S.K."/>
            <person name="Hugenholtz P."/>
            <person name="Kessler A.J."/>
            <person name="Shelley G."/>
            <person name="Waite D.W."/>
            <person name="Cook P.L."/>
            <person name="Greening C."/>
        </authorList>
    </citation>
    <scope>NUCLEOTIDE SEQUENCE [LARGE SCALE GENOMIC DNA]</scope>
    <source>
        <strain evidence="4">SS_bin_28</strain>
    </source>
</reference>
<feature type="chain" id="PRO_5031030699" evidence="2">
    <location>
        <begin position="29"/>
        <end position="220"/>
    </location>
</feature>
<accession>A0A7Y2EH81</accession>
<feature type="domain" description="Outer membrane protein beta-barrel" evidence="3">
    <location>
        <begin position="61"/>
        <end position="206"/>
    </location>
</feature>
<evidence type="ECO:0000256" key="1">
    <source>
        <dbReference type="ARBA" id="ARBA00022729"/>
    </source>
</evidence>
<proteinExistence type="predicted"/>
<dbReference type="EMBL" id="JABDJR010000677">
    <property type="protein sequence ID" value="NNF08428.1"/>
    <property type="molecule type" value="Genomic_DNA"/>
</dbReference>
<evidence type="ECO:0000313" key="4">
    <source>
        <dbReference type="EMBL" id="NNF08428.1"/>
    </source>
</evidence>
<dbReference type="Proteomes" id="UP000547674">
    <property type="component" value="Unassembled WGS sequence"/>
</dbReference>
<keyword evidence="1 2" id="KW-0732">Signal</keyword>
<evidence type="ECO:0000313" key="5">
    <source>
        <dbReference type="Proteomes" id="UP000547674"/>
    </source>
</evidence>
<gene>
    <name evidence="4" type="ORF">HKN21_16830</name>
</gene>